<feature type="transmembrane region" description="Helical" evidence="2">
    <location>
        <begin position="241"/>
        <end position="261"/>
    </location>
</feature>
<feature type="transmembrane region" description="Helical" evidence="2">
    <location>
        <begin position="42"/>
        <end position="67"/>
    </location>
</feature>
<proteinExistence type="predicted"/>
<evidence type="ECO:0000256" key="2">
    <source>
        <dbReference type="SAM" id="Phobius"/>
    </source>
</evidence>
<gene>
    <name evidence="3" type="ORF">Poly59_14600</name>
</gene>
<dbReference type="Proteomes" id="UP000317977">
    <property type="component" value="Unassembled WGS sequence"/>
</dbReference>
<feature type="transmembrane region" description="Helical" evidence="2">
    <location>
        <begin position="179"/>
        <end position="198"/>
    </location>
</feature>
<organism evidence="3 4">
    <name type="scientific">Rubripirellula reticaptiva</name>
    <dbReference type="NCBI Taxonomy" id="2528013"/>
    <lineage>
        <taxon>Bacteria</taxon>
        <taxon>Pseudomonadati</taxon>
        <taxon>Planctomycetota</taxon>
        <taxon>Planctomycetia</taxon>
        <taxon>Pirellulales</taxon>
        <taxon>Pirellulaceae</taxon>
        <taxon>Rubripirellula</taxon>
    </lineage>
</organism>
<feature type="compositionally biased region" description="Polar residues" evidence="1">
    <location>
        <begin position="18"/>
        <end position="31"/>
    </location>
</feature>
<reference evidence="3 4" key="1">
    <citation type="submission" date="2019-02" db="EMBL/GenBank/DDBJ databases">
        <title>Deep-cultivation of Planctomycetes and their phenomic and genomic characterization uncovers novel biology.</title>
        <authorList>
            <person name="Wiegand S."/>
            <person name="Jogler M."/>
            <person name="Boedeker C."/>
            <person name="Pinto D."/>
            <person name="Vollmers J."/>
            <person name="Rivas-Marin E."/>
            <person name="Kohn T."/>
            <person name="Peeters S.H."/>
            <person name="Heuer A."/>
            <person name="Rast P."/>
            <person name="Oberbeckmann S."/>
            <person name="Bunk B."/>
            <person name="Jeske O."/>
            <person name="Meyerdierks A."/>
            <person name="Storesund J.E."/>
            <person name="Kallscheuer N."/>
            <person name="Luecker S."/>
            <person name="Lage O.M."/>
            <person name="Pohl T."/>
            <person name="Merkel B.J."/>
            <person name="Hornburger P."/>
            <person name="Mueller R.-W."/>
            <person name="Bruemmer F."/>
            <person name="Labrenz M."/>
            <person name="Spormann A.M."/>
            <person name="Op Den Camp H."/>
            <person name="Overmann J."/>
            <person name="Amann R."/>
            <person name="Jetten M.S.M."/>
            <person name="Mascher T."/>
            <person name="Medema M.H."/>
            <person name="Devos D.P."/>
            <person name="Kaster A.-K."/>
            <person name="Ovreas L."/>
            <person name="Rohde M."/>
            <person name="Galperin M.Y."/>
            <person name="Jogler C."/>
        </authorList>
    </citation>
    <scope>NUCLEOTIDE SEQUENCE [LARGE SCALE GENOMIC DNA]</scope>
    <source>
        <strain evidence="3 4">Poly59</strain>
    </source>
</reference>
<keyword evidence="2" id="KW-0472">Membrane</keyword>
<keyword evidence="4" id="KW-1185">Reference proteome</keyword>
<keyword evidence="2" id="KW-0812">Transmembrane</keyword>
<feature type="transmembrane region" description="Helical" evidence="2">
    <location>
        <begin position="210"/>
        <end position="232"/>
    </location>
</feature>
<evidence type="ECO:0000256" key="1">
    <source>
        <dbReference type="SAM" id="MobiDB-lite"/>
    </source>
</evidence>
<evidence type="ECO:0000313" key="4">
    <source>
        <dbReference type="Proteomes" id="UP000317977"/>
    </source>
</evidence>
<protein>
    <submittedName>
        <fullName evidence="3">Uncharacterized protein</fullName>
    </submittedName>
</protein>
<dbReference type="EMBL" id="SJPX01000002">
    <property type="protein sequence ID" value="TWU55164.1"/>
    <property type="molecule type" value="Genomic_DNA"/>
</dbReference>
<comment type="caution">
    <text evidence="3">The sequence shown here is derived from an EMBL/GenBank/DDBJ whole genome shotgun (WGS) entry which is preliminary data.</text>
</comment>
<feature type="region of interest" description="Disordered" evidence="1">
    <location>
        <begin position="1"/>
        <end position="31"/>
    </location>
</feature>
<keyword evidence="2" id="KW-1133">Transmembrane helix</keyword>
<sequence>MGEALGSDDRSPEESPRNHSLTANDLQPNVTTDHDHVVSPRLGIWSVGLIALFVVIVTIAGVAATAWQSGRSSYPSAEGLYMLMLTLTIVGIVFGLASGAIWIASWIRTAWIKYASRILVVVAAAMMLNALGTYDWLRNLSNMGGLCLAQCTIFLLLKVPAWSAGIGDHASRLSRRRQFQISDVILATACTAGLLTVVRHYSTPVSEAEYWIVTVAIWLLGPLMATCVNFAFLDSRRMRRWTLAAASVLMAIAGGTGLALAQEAVDATGVAFTEAAPFYLAFMFGYVISLSVVAFAGAFDQKLAKMRTRPPRLAS</sequence>
<dbReference type="AlphaFoldDB" id="A0A5C6F3K4"/>
<feature type="compositionally biased region" description="Basic and acidic residues" evidence="1">
    <location>
        <begin position="7"/>
        <end position="17"/>
    </location>
</feature>
<feature type="transmembrane region" description="Helical" evidence="2">
    <location>
        <begin position="79"/>
        <end position="106"/>
    </location>
</feature>
<accession>A0A5C6F3K4</accession>
<dbReference type="OrthoDB" id="277729at2"/>
<feature type="transmembrane region" description="Helical" evidence="2">
    <location>
        <begin position="143"/>
        <end position="167"/>
    </location>
</feature>
<feature type="transmembrane region" description="Helical" evidence="2">
    <location>
        <begin position="118"/>
        <end position="137"/>
    </location>
</feature>
<evidence type="ECO:0000313" key="3">
    <source>
        <dbReference type="EMBL" id="TWU55164.1"/>
    </source>
</evidence>
<feature type="transmembrane region" description="Helical" evidence="2">
    <location>
        <begin position="276"/>
        <end position="299"/>
    </location>
</feature>
<name>A0A5C6F3K4_9BACT</name>